<dbReference type="OMA" id="AGDENCM"/>
<reference evidence="4 5" key="1">
    <citation type="journal article" date="2008" name="Nat. Biotechnol.">
        <title>Genome sequencing and analysis of the filamentous fungus Penicillium chrysogenum.</title>
        <authorList>
            <person name="van den Berg M.A."/>
            <person name="Albang R."/>
            <person name="Albermann K."/>
            <person name="Badger J.H."/>
            <person name="Daran J.-M."/>
            <person name="Driessen A.J.M."/>
            <person name="Garcia-Estrada C."/>
            <person name="Fedorova N.D."/>
            <person name="Harris D.M."/>
            <person name="Heijne W.H.M."/>
            <person name="Joardar V.S."/>
            <person name="Kiel J.A.K.W."/>
            <person name="Kovalchuk A."/>
            <person name="Martin J.F."/>
            <person name="Nierman W.C."/>
            <person name="Nijland J.G."/>
            <person name="Pronk J.T."/>
            <person name="Roubos J.A."/>
            <person name="van der Klei I.J."/>
            <person name="van Peij N.N.M.E."/>
            <person name="Veenhuis M."/>
            <person name="von Doehren H."/>
            <person name="Wagner C."/>
            <person name="Wortman J.R."/>
            <person name="Bovenberg R.A.L."/>
        </authorList>
    </citation>
    <scope>NUCLEOTIDE SEQUENCE [LARGE SCALE GENOMIC DNA]</scope>
    <source>
        <strain evidence="5">ATCC 28089 / DSM 1075 / NRRL 1951 / Wisconsin 54-1255</strain>
    </source>
</reference>
<dbReference type="EMBL" id="AM920427">
    <property type="protein sequence ID" value="CAP79794.1"/>
    <property type="molecule type" value="Genomic_DNA"/>
</dbReference>
<accession>B6GZ40</accession>
<protein>
    <submittedName>
        <fullName evidence="4">Pc12g01670 protein</fullName>
    </submittedName>
</protein>
<dbReference type="STRING" id="500485.B6GZ40"/>
<name>B6GZ40_PENRW</name>
<dbReference type="VEuPathDB" id="FungiDB:PCH_Pc12g01670"/>
<feature type="repeat" description="ANK" evidence="3">
    <location>
        <begin position="187"/>
        <end position="211"/>
    </location>
</feature>
<organism evidence="4 5">
    <name type="scientific">Penicillium rubens (strain ATCC 28089 / DSM 1075 / NRRL 1951 / Wisconsin 54-1255)</name>
    <name type="common">Penicillium chrysogenum</name>
    <dbReference type="NCBI Taxonomy" id="500485"/>
    <lineage>
        <taxon>Eukaryota</taxon>
        <taxon>Fungi</taxon>
        <taxon>Dikarya</taxon>
        <taxon>Ascomycota</taxon>
        <taxon>Pezizomycotina</taxon>
        <taxon>Eurotiomycetes</taxon>
        <taxon>Eurotiomycetidae</taxon>
        <taxon>Eurotiales</taxon>
        <taxon>Aspergillaceae</taxon>
        <taxon>Penicillium</taxon>
        <taxon>Penicillium chrysogenum species complex</taxon>
    </lineage>
</organism>
<evidence type="ECO:0000256" key="2">
    <source>
        <dbReference type="ARBA" id="ARBA00023043"/>
    </source>
</evidence>
<dbReference type="SMART" id="SM00248">
    <property type="entry name" value="ANK"/>
    <property type="match status" value="3"/>
</dbReference>
<evidence type="ECO:0000256" key="1">
    <source>
        <dbReference type="ARBA" id="ARBA00022737"/>
    </source>
</evidence>
<dbReference type="AlphaFoldDB" id="B6GZ40"/>
<feature type="repeat" description="ANK" evidence="3">
    <location>
        <begin position="121"/>
        <end position="153"/>
    </location>
</feature>
<dbReference type="InterPro" id="IPR002110">
    <property type="entry name" value="Ankyrin_rpt"/>
</dbReference>
<proteinExistence type="predicted"/>
<keyword evidence="2 3" id="KW-0040">ANK repeat</keyword>
<keyword evidence="5" id="KW-1185">Reference proteome</keyword>
<dbReference type="PROSITE" id="PS50088">
    <property type="entry name" value="ANK_REPEAT"/>
    <property type="match status" value="3"/>
</dbReference>
<dbReference type="PROSITE" id="PS50297">
    <property type="entry name" value="ANK_REP_REGION"/>
    <property type="match status" value="3"/>
</dbReference>
<evidence type="ECO:0000313" key="4">
    <source>
        <dbReference type="EMBL" id="CAP79794.1"/>
    </source>
</evidence>
<dbReference type="Pfam" id="PF12796">
    <property type="entry name" value="Ank_2"/>
    <property type="match status" value="1"/>
</dbReference>
<dbReference type="Gene3D" id="1.25.40.20">
    <property type="entry name" value="Ankyrin repeat-containing domain"/>
    <property type="match status" value="1"/>
</dbReference>
<evidence type="ECO:0000256" key="3">
    <source>
        <dbReference type="PROSITE-ProRule" id="PRU00023"/>
    </source>
</evidence>
<keyword evidence="1" id="KW-0677">Repeat</keyword>
<evidence type="ECO:0000313" key="5">
    <source>
        <dbReference type="Proteomes" id="UP000000724"/>
    </source>
</evidence>
<feature type="repeat" description="ANK" evidence="3">
    <location>
        <begin position="154"/>
        <end position="186"/>
    </location>
</feature>
<dbReference type="eggNOG" id="KOG4177">
    <property type="taxonomic scope" value="Eukaryota"/>
</dbReference>
<dbReference type="InterPro" id="IPR036770">
    <property type="entry name" value="Ankyrin_rpt-contain_sf"/>
</dbReference>
<gene>
    <name evidence="4" type="ORF">Pc12g01670</name>
    <name evidence="4" type="ORF">PCH_Pc12g01670</name>
</gene>
<dbReference type="Proteomes" id="UP000000724">
    <property type="component" value="Contig Pc00c12"/>
</dbReference>
<dbReference type="HOGENOM" id="CLU_1074025_0_0_1"/>
<dbReference type="PANTHER" id="PTHR24171">
    <property type="entry name" value="ANKYRIN REPEAT DOMAIN-CONTAINING PROTEIN 39-RELATED"/>
    <property type="match status" value="1"/>
</dbReference>
<dbReference type="OrthoDB" id="341259at2759"/>
<sequence length="259" mass="28164">MFPAVFGSDLEYTLDHKPAENMFSDIQFSPGASEYNQVDPATPEQLQSDLSSFTMDALLSTNPAKVGPSLCANCYAHTKPQFLPRQDLEATITLSTNTTTQPLGQHTDHNPACASGAGSKVWTTPLHISVAHGHLWAVHLLLDHGADPNAIDGSGSTVLHTAVRRGHHTIVRELLRYNADPSSVDVAGWLPLHYAAEAGDENCMRALLQTGGCWSCSYVAKSPAHRILHNSPKLVYLPPWYPYVSRLSGGYVAFLFAKM</sequence>
<dbReference type="BioCyc" id="PCHR:PC12G01670-MONOMER"/>
<dbReference type="SUPFAM" id="SSF48403">
    <property type="entry name" value="Ankyrin repeat"/>
    <property type="match status" value="1"/>
</dbReference>